<dbReference type="EMBL" id="NWSH01000563">
    <property type="protein sequence ID" value="PCG75629.1"/>
    <property type="molecule type" value="Genomic_DNA"/>
</dbReference>
<dbReference type="InterPro" id="IPR009057">
    <property type="entry name" value="Homeodomain-like_sf"/>
</dbReference>
<dbReference type="CDD" id="cd00167">
    <property type="entry name" value="SANT"/>
    <property type="match status" value="1"/>
</dbReference>
<dbReference type="GO" id="GO:0005634">
    <property type="term" value="C:nucleus"/>
    <property type="evidence" value="ECO:0007669"/>
    <property type="project" value="UniProtKB-SubCell"/>
</dbReference>
<accession>A0A2A4JUZ6</accession>
<evidence type="ECO:0000256" key="1">
    <source>
        <dbReference type="ARBA" id="ARBA00004123"/>
    </source>
</evidence>
<evidence type="ECO:0000313" key="3">
    <source>
        <dbReference type="EMBL" id="PCG75629.1"/>
    </source>
</evidence>
<reference evidence="3" key="1">
    <citation type="submission" date="2017-09" db="EMBL/GenBank/DDBJ databases">
        <title>Contemporary evolution of a Lepidopteran species, Heliothis virescens, in response to modern agricultural practices.</title>
        <authorList>
            <person name="Fritz M.L."/>
            <person name="Deyonke A.M."/>
            <person name="Papanicolaou A."/>
            <person name="Micinski S."/>
            <person name="Westbrook J."/>
            <person name="Gould F."/>
        </authorList>
    </citation>
    <scope>NUCLEOTIDE SEQUENCE [LARGE SCALE GENOMIC DNA]</scope>
    <source>
        <strain evidence="3">HvINT-</strain>
        <tissue evidence="3">Whole body</tissue>
    </source>
</reference>
<gene>
    <name evidence="3" type="ORF">B5V51_11266</name>
</gene>
<name>A0A2A4JUZ6_HELVI</name>
<feature type="compositionally biased region" description="Basic residues" evidence="2">
    <location>
        <begin position="74"/>
        <end position="86"/>
    </location>
</feature>
<feature type="region of interest" description="Disordered" evidence="2">
    <location>
        <begin position="68"/>
        <end position="87"/>
    </location>
</feature>
<dbReference type="SUPFAM" id="SSF46689">
    <property type="entry name" value="Homeodomain-like"/>
    <property type="match status" value="1"/>
</dbReference>
<dbReference type="InterPro" id="IPR001005">
    <property type="entry name" value="SANT/Myb"/>
</dbReference>
<dbReference type="Gene3D" id="1.10.10.60">
    <property type="entry name" value="Homeodomain-like"/>
    <property type="match status" value="1"/>
</dbReference>
<comment type="subcellular location">
    <subcellularLocation>
        <location evidence="1">Nucleus</location>
    </subcellularLocation>
</comment>
<dbReference type="AlphaFoldDB" id="A0A2A4JUZ6"/>
<evidence type="ECO:0000256" key="2">
    <source>
        <dbReference type="SAM" id="MobiDB-lite"/>
    </source>
</evidence>
<proteinExistence type="predicted"/>
<comment type="caution">
    <text evidence="3">The sequence shown here is derived from an EMBL/GenBank/DDBJ whole genome shotgun (WGS) entry which is preliminary data.</text>
</comment>
<evidence type="ECO:0008006" key="4">
    <source>
        <dbReference type="Google" id="ProtNLM"/>
    </source>
</evidence>
<organism evidence="3">
    <name type="scientific">Heliothis virescens</name>
    <name type="common">Tobacco budworm moth</name>
    <dbReference type="NCBI Taxonomy" id="7102"/>
    <lineage>
        <taxon>Eukaryota</taxon>
        <taxon>Metazoa</taxon>
        <taxon>Ecdysozoa</taxon>
        <taxon>Arthropoda</taxon>
        <taxon>Hexapoda</taxon>
        <taxon>Insecta</taxon>
        <taxon>Pterygota</taxon>
        <taxon>Neoptera</taxon>
        <taxon>Endopterygota</taxon>
        <taxon>Lepidoptera</taxon>
        <taxon>Glossata</taxon>
        <taxon>Ditrysia</taxon>
        <taxon>Noctuoidea</taxon>
        <taxon>Noctuidae</taxon>
        <taxon>Heliothinae</taxon>
        <taxon>Heliothis</taxon>
    </lineage>
</organism>
<protein>
    <recommendedName>
        <fullName evidence="4">Myb-like domain-containing protein</fullName>
    </recommendedName>
</protein>
<sequence length="240" mass="27150">MGDANSDRETIRGWTQEEKYNLIQALKAGGLRNISLIQERVPTKTPEEIIAGLEYYKNIALQHPLLAVPEEQKKPKKKTSHRRRAHNGPIMQWQQQLASAMEPEQLRTDTATAIRMIAESEDIPPKEMTEDIDIREVYHQIANCMEGKPIVADAGTSAVLHKCMIETSIRSKMHLTPEVKDFVKNIEMPDKEGPAFTPPKPTEDAELAALRHLAAQRSYNPLNVPEELLKKPLGPNFKFT</sequence>